<evidence type="ECO:0000256" key="5">
    <source>
        <dbReference type="ARBA" id="ARBA00022679"/>
    </source>
</evidence>
<dbReference type="PANTHER" id="PTHR30040:SF2">
    <property type="entry name" value="FAD:PROTEIN FMN TRANSFERASE"/>
    <property type="match status" value="1"/>
</dbReference>
<dbReference type="InterPro" id="IPR024932">
    <property type="entry name" value="ApbE"/>
</dbReference>
<dbReference type="GO" id="GO:0016740">
    <property type="term" value="F:transferase activity"/>
    <property type="evidence" value="ECO:0007669"/>
    <property type="project" value="UniProtKB-KW"/>
</dbReference>
<protein>
    <recommendedName>
        <fullName evidence="3">FAD:protein FMN transferase</fullName>
        <ecNumber evidence="2">2.7.1.180</ecNumber>
    </recommendedName>
    <alternativeName>
        <fullName evidence="9">Flavin transferase</fullName>
    </alternativeName>
</protein>
<dbReference type="EC" id="2.7.1.180" evidence="2"/>
<keyword evidence="7" id="KW-0274">FAD</keyword>
<name>A0A6J6SRH4_9ZZZZ</name>
<keyword evidence="5" id="KW-0808">Transferase</keyword>
<evidence type="ECO:0000256" key="9">
    <source>
        <dbReference type="ARBA" id="ARBA00031306"/>
    </source>
</evidence>
<proteinExistence type="predicted"/>
<organism evidence="11">
    <name type="scientific">freshwater metagenome</name>
    <dbReference type="NCBI Taxonomy" id="449393"/>
    <lineage>
        <taxon>unclassified sequences</taxon>
        <taxon>metagenomes</taxon>
        <taxon>ecological metagenomes</taxon>
    </lineage>
</organism>
<accession>A0A6J6SRH4</accession>
<evidence type="ECO:0000256" key="7">
    <source>
        <dbReference type="ARBA" id="ARBA00022827"/>
    </source>
</evidence>
<keyword evidence="4" id="KW-0285">Flavoprotein</keyword>
<dbReference type="EMBL" id="CAEZYZ010000010">
    <property type="protein sequence ID" value="CAB4737363.1"/>
    <property type="molecule type" value="Genomic_DNA"/>
</dbReference>
<comment type="catalytic activity">
    <reaction evidence="10">
        <text>L-threonyl-[protein] + FAD = FMN-L-threonyl-[protein] + AMP + H(+)</text>
        <dbReference type="Rhea" id="RHEA:36847"/>
        <dbReference type="Rhea" id="RHEA-COMP:11060"/>
        <dbReference type="Rhea" id="RHEA-COMP:11061"/>
        <dbReference type="ChEBI" id="CHEBI:15378"/>
        <dbReference type="ChEBI" id="CHEBI:30013"/>
        <dbReference type="ChEBI" id="CHEBI:57692"/>
        <dbReference type="ChEBI" id="CHEBI:74257"/>
        <dbReference type="ChEBI" id="CHEBI:456215"/>
        <dbReference type="EC" id="2.7.1.180"/>
    </reaction>
</comment>
<dbReference type="Gene3D" id="3.10.520.10">
    <property type="entry name" value="ApbE-like domains"/>
    <property type="match status" value="1"/>
</dbReference>
<comment type="cofactor">
    <cofactor evidence="1">
        <name>Mg(2+)</name>
        <dbReference type="ChEBI" id="CHEBI:18420"/>
    </cofactor>
</comment>
<reference evidence="11" key="1">
    <citation type="submission" date="2020-05" db="EMBL/GenBank/DDBJ databases">
        <authorList>
            <person name="Chiriac C."/>
            <person name="Salcher M."/>
            <person name="Ghai R."/>
            <person name="Kavagutti S V."/>
        </authorList>
    </citation>
    <scope>NUCLEOTIDE SEQUENCE</scope>
</reference>
<dbReference type="GO" id="GO:0046872">
    <property type="term" value="F:metal ion binding"/>
    <property type="evidence" value="ECO:0007669"/>
    <property type="project" value="UniProtKB-KW"/>
</dbReference>
<evidence type="ECO:0000256" key="4">
    <source>
        <dbReference type="ARBA" id="ARBA00022630"/>
    </source>
</evidence>
<sequence>MTTTVRTVRAMGTDCSVTCYAPGESGQLLADVAVARIELLEDCWSRFREHSELNRLNARAGSGPVRCSADLIRLVATMKAAWEMTGGLFDPTVLTSVKAAGYDADFATVIARGAIAASSAALVVEPAPGMAGVVIDEELSTVALPSGVGIDPGAIGKGLAADIIAGEIMGAGADGVLVNLGGDIVFAGTPGDDPAWLIAIEDERVGVDHPERVFRQLEFEPGIERGAIATSTTLKRVWGNGRHHLIDPRTGDVSRGDLVQATVVDDFGWRAEAAATAALLMGAGRAPQWLKDHDLVSVLLTRDAVIELDDTRIGATHD</sequence>
<evidence type="ECO:0000256" key="10">
    <source>
        <dbReference type="ARBA" id="ARBA00048540"/>
    </source>
</evidence>
<dbReference type="InterPro" id="IPR003374">
    <property type="entry name" value="ApbE-like_sf"/>
</dbReference>
<keyword evidence="6" id="KW-0479">Metal-binding</keyword>
<evidence type="ECO:0000256" key="3">
    <source>
        <dbReference type="ARBA" id="ARBA00016337"/>
    </source>
</evidence>
<dbReference type="AlphaFoldDB" id="A0A6J6SRH4"/>
<evidence type="ECO:0000256" key="2">
    <source>
        <dbReference type="ARBA" id="ARBA00011955"/>
    </source>
</evidence>
<gene>
    <name evidence="11" type="ORF">UFOPK2810_00116</name>
</gene>
<dbReference type="PANTHER" id="PTHR30040">
    <property type="entry name" value="THIAMINE BIOSYNTHESIS LIPOPROTEIN APBE"/>
    <property type="match status" value="1"/>
</dbReference>
<evidence type="ECO:0000256" key="1">
    <source>
        <dbReference type="ARBA" id="ARBA00001946"/>
    </source>
</evidence>
<dbReference type="Pfam" id="PF02424">
    <property type="entry name" value="ApbE"/>
    <property type="match status" value="1"/>
</dbReference>
<dbReference type="SUPFAM" id="SSF143631">
    <property type="entry name" value="ApbE-like"/>
    <property type="match status" value="1"/>
</dbReference>
<keyword evidence="8" id="KW-0460">Magnesium</keyword>
<evidence type="ECO:0000256" key="8">
    <source>
        <dbReference type="ARBA" id="ARBA00022842"/>
    </source>
</evidence>
<evidence type="ECO:0000313" key="11">
    <source>
        <dbReference type="EMBL" id="CAB4737363.1"/>
    </source>
</evidence>
<evidence type="ECO:0000256" key="6">
    <source>
        <dbReference type="ARBA" id="ARBA00022723"/>
    </source>
</evidence>